<dbReference type="Proteomes" id="UP000251571">
    <property type="component" value="Unassembled WGS sequence"/>
</dbReference>
<reference evidence="5" key="1">
    <citation type="submission" date="2016-10" db="EMBL/GenBank/DDBJ databases">
        <authorList>
            <person name="Varghese N."/>
            <person name="Submissions S."/>
        </authorList>
    </citation>
    <scope>NUCLEOTIDE SEQUENCE [LARGE SCALE GENOMIC DNA]</scope>
    <source>
        <strain evidence="5">DSM 25227</strain>
    </source>
</reference>
<name>A0A2Y9BVY0_9RHOB</name>
<gene>
    <name evidence="2" type="ORF">BCF38_101252</name>
    <name evidence="3" type="ORF">SAMN05421539_101252</name>
</gene>
<sequence>MCTVCGCGDGTVEGHDHAHHRHDHRHDHDHDHHHHHAHGDIHCGHGPAGVSVPGMSQERLIEIETGILSQNDR</sequence>
<dbReference type="AlphaFoldDB" id="A0A2Y9BVY0"/>
<dbReference type="EMBL" id="UETC01000001">
    <property type="protein sequence ID" value="SSA38122.1"/>
    <property type="molecule type" value="Genomic_DNA"/>
</dbReference>
<feature type="region of interest" description="Disordered" evidence="1">
    <location>
        <begin position="13"/>
        <end position="56"/>
    </location>
</feature>
<evidence type="ECO:0000313" key="3">
    <source>
        <dbReference type="EMBL" id="SSA38122.1"/>
    </source>
</evidence>
<accession>A0A2Y9BVY0</accession>
<protein>
    <submittedName>
        <fullName evidence="3">Hydrogenase nickel incorporation protein HypB</fullName>
    </submittedName>
</protein>
<dbReference type="EMBL" id="QGDJ01000001">
    <property type="protein sequence ID" value="PWJ21844.1"/>
    <property type="molecule type" value="Genomic_DNA"/>
</dbReference>
<feature type="compositionally biased region" description="Basic residues" evidence="1">
    <location>
        <begin position="17"/>
        <end position="37"/>
    </location>
</feature>
<proteinExistence type="predicted"/>
<evidence type="ECO:0000313" key="5">
    <source>
        <dbReference type="Proteomes" id="UP000251571"/>
    </source>
</evidence>
<evidence type="ECO:0000256" key="1">
    <source>
        <dbReference type="SAM" id="MobiDB-lite"/>
    </source>
</evidence>
<reference evidence="3" key="2">
    <citation type="submission" date="2016-10" db="EMBL/GenBank/DDBJ databases">
        <authorList>
            <person name="Cai Z."/>
        </authorList>
    </citation>
    <scope>NUCLEOTIDE SEQUENCE [LARGE SCALE GENOMIC DNA]</scope>
    <source>
        <strain evidence="3">DSM 25227</strain>
    </source>
</reference>
<evidence type="ECO:0000313" key="4">
    <source>
        <dbReference type="Proteomes" id="UP000245839"/>
    </source>
</evidence>
<organism evidence="3 5">
    <name type="scientific">Jannaschia seohaensis</name>
    <dbReference type="NCBI Taxonomy" id="475081"/>
    <lineage>
        <taxon>Bacteria</taxon>
        <taxon>Pseudomonadati</taxon>
        <taxon>Pseudomonadota</taxon>
        <taxon>Alphaproteobacteria</taxon>
        <taxon>Rhodobacterales</taxon>
        <taxon>Roseobacteraceae</taxon>
        <taxon>Jannaschia</taxon>
    </lineage>
</organism>
<dbReference type="Proteomes" id="UP000245839">
    <property type="component" value="Unassembled WGS sequence"/>
</dbReference>
<keyword evidence="4" id="KW-1185">Reference proteome</keyword>
<reference evidence="2 4" key="3">
    <citation type="submission" date="2018-03" db="EMBL/GenBank/DDBJ databases">
        <title>Genomic Encyclopedia of Archaeal and Bacterial Type Strains, Phase II (KMG-II): from individual species to whole genera.</title>
        <authorList>
            <person name="Goeker M."/>
        </authorList>
    </citation>
    <scope>NUCLEOTIDE SEQUENCE [LARGE SCALE GENOMIC DNA]</scope>
    <source>
        <strain evidence="2 4">DSM 25227</strain>
    </source>
</reference>
<evidence type="ECO:0000313" key="2">
    <source>
        <dbReference type="EMBL" id="PWJ21844.1"/>
    </source>
</evidence>